<proteinExistence type="predicted"/>
<organism evidence="6 7">
    <name type="scientific">Paramagnetospirillum magnetotacticum MS-1</name>
    <dbReference type="NCBI Taxonomy" id="272627"/>
    <lineage>
        <taxon>Bacteria</taxon>
        <taxon>Pseudomonadati</taxon>
        <taxon>Pseudomonadota</taxon>
        <taxon>Alphaproteobacteria</taxon>
        <taxon>Rhodospirillales</taxon>
        <taxon>Magnetospirillaceae</taxon>
        <taxon>Paramagnetospirillum</taxon>
    </lineage>
</organism>
<dbReference type="EMBL" id="JXSL01000030">
    <property type="protein sequence ID" value="KIL97897.1"/>
    <property type="molecule type" value="Genomic_DNA"/>
</dbReference>
<evidence type="ECO:0000256" key="1">
    <source>
        <dbReference type="ARBA" id="ARBA00022475"/>
    </source>
</evidence>
<sequence length="318" mass="33373">MTAIMMVAALGACATPDYPKTAAEAPAAPAVQRQAQQQQAAPTESAKVLKRKIAIGRFSNETRYGRTFVRSDNGDPLGKQTSDMLAARLVESGSFLVFERPDLDKLVKEQALSGGGDIVGVDTLILGSLTEFGRSTVTRGGLLSSTKQQKVDAKVEIRLADPKTGHVFFSASGRGSSSSEAGEVFGFGSQADYDASLNDKAIGAAVSDVMNALVVKLKERPWRTDILKVEGSRLFISGGARQGLKIGDLLTVMRPGEKIKSGQSGFNISLPSAEIATIRVIAQFGESETDEGSVAELVSGSLAGQSAASLFISERKGG</sequence>
<keyword evidence="1" id="KW-1003">Cell membrane</keyword>
<gene>
    <name evidence="6" type="ORF">CCC_00958</name>
</gene>
<dbReference type="Proteomes" id="UP000031971">
    <property type="component" value="Unassembled WGS sequence"/>
</dbReference>
<evidence type="ECO:0000256" key="5">
    <source>
        <dbReference type="ARBA" id="ARBA00023288"/>
    </source>
</evidence>
<reference evidence="6 7" key="1">
    <citation type="submission" date="2015-01" db="EMBL/GenBank/DDBJ databases">
        <title>Genome Sequence of Magnetospirillum magnetotacticum Strain MS-1.</title>
        <authorList>
            <person name="Marinov G.K."/>
            <person name="Smalley M.D."/>
            <person name="DeSalvo G."/>
        </authorList>
    </citation>
    <scope>NUCLEOTIDE SEQUENCE [LARGE SCALE GENOMIC DNA]</scope>
    <source>
        <strain evidence="6 7">MS-1</strain>
    </source>
</reference>
<keyword evidence="7" id="KW-1185">Reference proteome</keyword>
<keyword evidence="3" id="KW-0472">Membrane</keyword>
<dbReference type="PANTHER" id="PTHR41164">
    <property type="entry name" value="CURLI PRODUCTION ASSEMBLY/TRANSPORT COMPONENT CSGG"/>
    <property type="match status" value="1"/>
</dbReference>
<accession>A0A0C2U8S2</accession>
<dbReference type="PANTHER" id="PTHR41164:SF1">
    <property type="entry name" value="CURLI PRODUCTION ASSEMBLY_TRANSPORT COMPONENT CSGG"/>
    <property type="match status" value="1"/>
</dbReference>
<dbReference type="InterPro" id="IPR005534">
    <property type="entry name" value="Curli_assmbl/transp-comp_CsgG"/>
</dbReference>
<keyword evidence="2" id="KW-0732">Signal</keyword>
<evidence type="ECO:0000256" key="2">
    <source>
        <dbReference type="ARBA" id="ARBA00022729"/>
    </source>
</evidence>
<evidence type="ECO:0000313" key="6">
    <source>
        <dbReference type="EMBL" id="KIL97897.1"/>
    </source>
</evidence>
<evidence type="ECO:0000313" key="7">
    <source>
        <dbReference type="Proteomes" id="UP000031971"/>
    </source>
</evidence>
<keyword evidence="4" id="KW-0564">Palmitate</keyword>
<evidence type="ECO:0000256" key="3">
    <source>
        <dbReference type="ARBA" id="ARBA00023136"/>
    </source>
</evidence>
<keyword evidence="5" id="KW-0449">Lipoprotein</keyword>
<dbReference type="AlphaFoldDB" id="A0A0C2U8S2"/>
<name>A0A0C2U8S2_PARME</name>
<dbReference type="GO" id="GO:0030288">
    <property type="term" value="C:outer membrane-bounded periplasmic space"/>
    <property type="evidence" value="ECO:0007669"/>
    <property type="project" value="InterPro"/>
</dbReference>
<protein>
    <submittedName>
        <fullName evidence="6">Curli production assembly/transport component CsgG</fullName>
    </submittedName>
</protein>
<dbReference type="STRING" id="272627.CCC_00958"/>
<dbReference type="Gene3D" id="3.40.50.10610">
    <property type="entry name" value="ABC-type transport auxiliary lipoprotein component"/>
    <property type="match status" value="1"/>
</dbReference>
<comment type="caution">
    <text evidence="6">The sequence shown here is derived from an EMBL/GenBank/DDBJ whole genome shotgun (WGS) entry which is preliminary data.</text>
</comment>
<dbReference type="Pfam" id="PF03783">
    <property type="entry name" value="CsgG"/>
    <property type="match status" value="1"/>
</dbReference>
<evidence type="ECO:0000256" key="4">
    <source>
        <dbReference type="ARBA" id="ARBA00023139"/>
    </source>
</evidence>